<protein>
    <submittedName>
        <fullName evidence="4">Cytochrome P450 87A3</fullName>
    </submittedName>
</protein>
<dbReference type="Gene3D" id="1.10.630.10">
    <property type="entry name" value="Cytochrome P450"/>
    <property type="match status" value="1"/>
</dbReference>
<dbReference type="InterPro" id="IPR001128">
    <property type="entry name" value="Cyt_P450"/>
</dbReference>
<evidence type="ECO:0000256" key="2">
    <source>
        <dbReference type="ARBA" id="ARBA00022723"/>
    </source>
</evidence>
<dbReference type="GO" id="GO:0020037">
    <property type="term" value="F:heme binding"/>
    <property type="evidence" value="ECO:0007669"/>
    <property type="project" value="InterPro"/>
</dbReference>
<gene>
    <name evidence="4" type="primary">CYP87A3_6</name>
    <name evidence="4" type="ORF">CK203_032861</name>
</gene>
<accession>A0A438HL80</accession>
<dbReference type="InterPro" id="IPR002401">
    <property type="entry name" value="Cyt_P450_E_grp-I"/>
</dbReference>
<dbReference type="Pfam" id="PF00067">
    <property type="entry name" value="p450"/>
    <property type="match status" value="1"/>
</dbReference>
<keyword evidence="3" id="KW-0408">Iron</keyword>
<dbReference type="GO" id="GO:0016705">
    <property type="term" value="F:oxidoreductase activity, acting on paired donors, with incorporation or reduction of molecular oxygen"/>
    <property type="evidence" value="ECO:0007669"/>
    <property type="project" value="InterPro"/>
</dbReference>
<dbReference type="AlphaFoldDB" id="A0A438HL80"/>
<evidence type="ECO:0000256" key="1">
    <source>
        <dbReference type="ARBA" id="ARBA00010617"/>
    </source>
</evidence>
<dbReference type="Proteomes" id="UP000288805">
    <property type="component" value="Unassembled WGS sequence"/>
</dbReference>
<evidence type="ECO:0000313" key="5">
    <source>
        <dbReference type="Proteomes" id="UP000288805"/>
    </source>
</evidence>
<dbReference type="EMBL" id="QGNW01000207">
    <property type="protein sequence ID" value="RVW85177.1"/>
    <property type="molecule type" value="Genomic_DNA"/>
</dbReference>
<dbReference type="PANTHER" id="PTHR24286">
    <property type="entry name" value="CYTOCHROME P450 26"/>
    <property type="match status" value="1"/>
</dbReference>
<dbReference type="GO" id="GO:0005506">
    <property type="term" value="F:iron ion binding"/>
    <property type="evidence" value="ECO:0007669"/>
    <property type="project" value="InterPro"/>
</dbReference>
<proteinExistence type="inferred from homology"/>
<dbReference type="SUPFAM" id="SSF48264">
    <property type="entry name" value="Cytochrome P450"/>
    <property type="match status" value="1"/>
</dbReference>
<name>A0A438HL80_VITVI</name>
<keyword evidence="2" id="KW-0479">Metal-binding</keyword>
<comment type="caution">
    <text evidence="4">The sequence shown here is derived from an EMBL/GenBank/DDBJ whole genome shotgun (WGS) entry which is preliminary data.</text>
</comment>
<evidence type="ECO:0000256" key="3">
    <source>
        <dbReference type="ARBA" id="ARBA00023004"/>
    </source>
</evidence>
<organism evidence="4 5">
    <name type="scientific">Vitis vinifera</name>
    <name type="common">Grape</name>
    <dbReference type="NCBI Taxonomy" id="29760"/>
    <lineage>
        <taxon>Eukaryota</taxon>
        <taxon>Viridiplantae</taxon>
        <taxon>Streptophyta</taxon>
        <taxon>Embryophyta</taxon>
        <taxon>Tracheophyta</taxon>
        <taxon>Spermatophyta</taxon>
        <taxon>Magnoliopsida</taxon>
        <taxon>eudicotyledons</taxon>
        <taxon>Gunneridae</taxon>
        <taxon>Pentapetalae</taxon>
        <taxon>rosids</taxon>
        <taxon>Vitales</taxon>
        <taxon>Vitaceae</taxon>
        <taxon>Viteae</taxon>
        <taxon>Vitis</taxon>
    </lineage>
</organism>
<evidence type="ECO:0000313" key="4">
    <source>
        <dbReference type="EMBL" id="RVW85177.1"/>
    </source>
</evidence>
<reference evidence="4 5" key="1">
    <citation type="journal article" date="2018" name="PLoS Genet.">
        <title>Population sequencing reveals clonal diversity and ancestral inbreeding in the grapevine cultivar Chardonnay.</title>
        <authorList>
            <person name="Roach M.J."/>
            <person name="Johnson D.L."/>
            <person name="Bohlmann J."/>
            <person name="van Vuuren H.J."/>
            <person name="Jones S.J."/>
            <person name="Pretorius I.S."/>
            <person name="Schmidt S.A."/>
            <person name="Borneman A.R."/>
        </authorList>
    </citation>
    <scope>NUCLEOTIDE SEQUENCE [LARGE SCALE GENOMIC DNA]</scope>
    <source>
        <strain evidence="5">cv. Chardonnay</strain>
        <tissue evidence="4">Leaf</tissue>
    </source>
</reference>
<dbReference type="PRINTS" id="PR00463">
    <property type="entry name" value="EP450I"/>
</dbReference>
<sequence>MAAQKWLNPKCKGRLPRGSMGLPIIGETIPFFSPHSFYGIPHFISKRMTKYGSVLKTSLVGNLVVVSGDSELNQYIFKEGKSVYCSYKESALKIMGEQSLLAYHGVFHKYLKNLTLSMIGPESLKEVLLHETDAITRKYLHSCSNYASFDVKEESANMVFEYFAKKLFGCEEAKAYRRNLRESYKAFLDGIISFPLNIPGTAFHACLKVGCENAVKVINERKPSKKPCHDFLDFLLEEAKNEDTILNEAIIVDLFVLLFASYETTSEVITLAMKFLSDHPSIVVELMKEHERILKNRGNEELGITWTEYKSMTSTHMVINETLRLGNIVSGIFKQVTKDIEMKGKFKITLRCYLVDILE</sequence>
<dbReference type="PANTHER" id="PTHR24286:SF185">
    <property type="entry name" value="CYTOCHROME P450 87A3-LIKE"/>
    <property type="match status" value="1"/>
</dbReference>
<dbReference type="InterPro" id="IPR036396">
    <property type="entry name" value="Cyt_P450_sf"/>
</dbReference>
<dbReference type="GO" id="GO:0004497">
    <property type="term" value="F:monooxygenase activity"/>
    <property type="evidence" value="ECO:0007669"/>
    <property type="project" value="InterPro"/>
</dbReference>
<comment type="similarity">
    <text evidence="1">Belongs to the cytochrome P450 family.</text>
</comment>